<evidence type="ECO:0000313" key="3">
    <source>
        <dbReference type="EMBL" id="GFJ86463.1"/>
    </source>
</evidence>
<keyword evidence="1 2" id="KW-0732">Signal</keyword>
<name>A0A6V8KMT4_9ACTN</name>
<reference evidence="3 4" key="2">
    <citation type="submission" date="2020-03" db="EMBL/GenBank/DDBJ databases">
        <authorList>
            <person name="Ichikawa N."/>
            <person name="Kimura A."/>
            <person name="Kitahashi Y."/>
            <person name="Uohara A."/>
        </authorList>
    </citation>
    <scope>NUCLEOTIDE SEQUENCE [LARGE SCALE GENOMIC DNA]</scope>
    <source>
        <strain evidence="3 4">NBRC 108638</strain>
    </source>
</reference>
<proteinExistence type="predicted"/>
<dbReference type="EMBL" id="BLPG01000001">
    <property type="protein sequence ID" value="GFJ86463.1"/>
    <property type="molecule type" value="Genomic_DNA"/>
</dbReference>
<dbReference type="PROSITE" id="PS51257">
    <property type="entry name" value="PROKAR_LIPOPROTEIN"/>
    <property type="match status" value="1"/>
</dbReference>
<reference evidence="3 4" key="1">
    <citation type="submission" date="2020-03" db="EMBL/GenBank/DDBJ databases">
        <title>Whole genome shotgun sequence of Phytohabitans rumicis NBRC 108638.</title>
        <authorList>
            <person name="Komaki H."/>
            <person name="Tamura T."/>
        </authorList>
    </citation>
    <scope>NUCLEOTIDE SEQUENCE [LARGE SCALE GENOMIC DNA]</scope>
    <source>
        <strain evidence="3 4">NBRC 108638</strain>
    </source>
</reference>
<dbReference type="Gene3D" id="3.40.190.10">
    <property type="entry name" value="Periplasmic binding protein-like II"/>
    <property type="match status" value="2"/>
</dbReference>
<sequence length="353" mass="37513">MGANSRRRGGFPLVLLLITTLMVAACGGGNDDKSDTVVSADAGIDALVAAAKKEGKVTIYSAQGLDALNNFAAEFEKEYPGIDVETVRGVDGDLSVKVETEFQTGKGIADMYVNASLSWVQTQAKAGRFLAPTGPELTGKGTYDAKQYVHDGNYFETNSAVLTFGWNTKLYPKGLTDYPDLLDPALTGKIGVIEPTAPSIVDFYLWLEETYGADFVTKLAAQKPRIYPSSLPMGEAMASGEIAAGSFVAPIALVPAKAKGAPVDFKMPPSGAWGSRYYGMVLKSGPHPNAAQLLANFMVTEKGQELITPSAGSVLANVPGTLITNDKVRLQDPSKLTPDAVAAYQKKWKSLFQ</sequence>
<evidence type="ECO:0000256" key="2">
    <source>
        <dbReference type="SAM" id="SignalP"/>
    </source>
</evidence>
<feature type="signal peptide" evidence="2">
    <location>
        <begin position="1"/>
        <end position="24"/>
    </location>
</feature>
<evidence type="ECO:0000313" key="4">
    <source>
        <dbReference type="Proteomes" id="UP000482960"/>
    </source>
</evidence>
<organism evidence="3 4">
    <name type="scientific">Phytohabitans rumicis</name>
    <dbReference type="NCBI Taxonomy" id="1076125"/>
    <lineage>
        <taxon>Bacteria</taxon>
        <taxon>Bacillati</taxon>
        <taxon>Actinomycetota</taxon>
        <taxon>Actinomycetes</taxon>
        <taxon>Micromonosporales</taxon>
        <taxon>Micromonosporaceae</taxon>
    </lineage>
</organism>
<dbReference type="Pfam" id="PF01547">
    <property type="entry name" value="SBP_bac_1"/>
    <property type="match status" value="1"/>
</dbReference>
<gene>
    <name evidence="3" type="ORF">Prum_001050</name>
</gene>
<dbReference type="AlphaFoldDB" id="A0A6V8KMT4"/>
<protein>
    <recommendedName>
        <fullName evidence="5">ABC transporter substrate-binding protein</fullName>
    </recommendedName>
</protein>
<feature type="chain" id="PRO_5028948735" description="ABC transporter substrate-binding protein" evidence="2">
    <location>
        <begin position="25"/>
        <end position="353"/>
    </location>
</feature>
<dbReference type="SUPFAM" id="SSF53850">
    <property type="entry name" value="Periplasmic binding protein-like II"/>
    <property type="match status" value="1"/>
</dbReference>
<keyword evidence="4" id="KW-1185">Reference proteome</keyword>
<dbReference type="InterPro" id="IPR006059">
    <property type="entry name" value="SBP"/>
</dbReference>
<comment type="caution">
    <text evidence="3">The sequence shown here is derived from an EMBL/GenBank/DDBJ whole genome shotgun (WGS) entry which is preliminary data.</text>
</comment>
<dbReference type="Proteomes" id="UP000482960">
    <property type="component" value="Unassembled WGS sequence"/>
</dbReference>
<dbReference type="RefSeq" id="WP_173072949.1">
    <property type="nucleotide sequence ID" value="NZ_BAABJB010000008.1"/>
</dbReference>
<evidence type="ECO:0000256" key="1">
    <source>
        <dbReference type="ARBA" id="ARBA00022729"/>
    </source>
</evidence>
<evidence type="ECO:0008006" key="5">
    <source>
        <dbReference type="Google" id="ProtNLM"/>
    </source>
</evidence>
<dbReference type="PANTHER" id="PTHR30006">
    <property type="entry name" value="THIAMINE-BINDING PERIPLASMIC PROTEIN-RELATED"/>
    <property type="match status" value="1"/>
</dbReference>
<accession>A0A6V8KMT4</accession>